<proteinExistence type="predicted"/>
<sequence length="75" mass="8414">MMGRLENKQSDSSQKSINFMDIEDLVPCRTKKYNVDPMQAFQMLSTFFENFKKGASGNIAKQGVKMAGKLFGKGN</sequence>
<keyword evidence="2" id="KW-1185">Reference proteome</keyword>
<evidence type="ECO:0000313" key="1">
    <source>
        <dbReference type="EMBL" id="KIH62962.1"/>
    </source>
</evidence>
<gene>
    <name evidence="1" type="ORF">ANCDUO_06751</name>
</gene>
<dbReference type="AlphaFoldDB" id="A0A0C2DKB2"/>
<dbReference type="Proteomes" id="UP000054047">
    <property type="component" value="Unassembled WGS sequence"/>
</dbReference>
<reference evidence="1 2" key="1">
    <citation type="submission" date="2013-12" db="EMBL/GenBank/DDBJ databases">
        <title>Draft genome of the parsitic nematode Ancylostoma duodenale.</title>
        <authorList>
            <person name="Mitreva M."/>
        </authorList>
    </citation>
    <scope>NUCLEOTIDE SEQUENCE [LARGE SCALE GENOMIC DNA]</scope>
    <source>
        <strain evidence="1 2">Zhejiang</strain>
    </source>
</reference>
<accession>A0A0C2DKB2</accession>
<dbReference type="OrthoDB" id="5812894at2759"/>
<protein>
    <submittedName>
        <fullName evidence="1">Uncharacterized protein</fullName>
    </submittedName>
</protein>
<evidence type="ECO:0000313" key="2">
    <source>
        <dbReference type="Proteomes" id="UP000054047"/>
    </source>
</evidence>
<organism evidence="1 2">
    <name type="scientific">Ancylostoma duodenale</name>
    <dbReference type="NCBI Taxonomy" id="51022"/>
    <lineage>
        <taxon>Eukaryota</taxon>
        <taxon>Metazoa</taxon>
        <taxon>Ecdysozoa</taxon>
        <taxon>Nematoda</taxon>
        <taxon>Chromadorea</taxon>
        <taxon>Rhabditida</taxon>
        <taxon>Rhabditina</taxon>
        <taxon>Rhabditomorpha</taxon>
        <taxon>Strongyloidea</taxon>
        <taxon>Ancylostomatidae</taxon>
        <taxon>Ancylostomatinae</taxon>
        <taxon>Ancylostoma</taxon>
    </lineage>
</organism>
<dbReference type="EMBL" id="KN728971">
    <property type="protein sequence ID" value="KIH62962.1"/>
    <property type="molecule type" value="Genomic_DNA"/>
</dbReference>
<name>A0A0C2DKB2_9BILA</name>